<feature type="transmembrane region" description="Helical" evidence="1">
    <location>
        <begin position="6"/>
        <end position="23"/>
    </location>
</feature>
<dbReference type="KEGG" id="blr:BRLA_c016690"/>
<keyword evidence="1" id="KW-0472">Membrane</keyword>
<sequence length="172" mass="19521">MLKIGAAIVVLVSASLIGIQLGKRYSDRVKELRALLHSLQMLETEIVYGATPLSLAFEKISVRVTHSIGNLYKRASELLQTNAGESTQMVWQTALEQTWSLTALRKEEKEILKNLGYVMGNSDREDQKKHLQLTVFHLRGLEEEAKEEQLKYEKMYKNLGFLGGLLIVILMM</sequence>
<gene>
    <name evidence="2" type="ORF">BRLA_c016690</name>
</gene>
<reference evidence="2 3" key="1">
    <citation type="journal article" date="2011" name="J. Bacteriol.">
        <title>Genome sequence of Brevibacillus laterosporus LMG 15441, a pathogen of invertebrates.</title>
        <authorList>
            <person name="Djukic M."/>
            <person name="Poehlein A."/>
            <person name="Thurmer A."/>
            <person name="Daniel R."/>
        </authorList>
    </citation>
    <scope>NUCLEOTIDE SEQUENCE [LARGE SCALE GENOMIC DNA]</scope>
    <source>
        <strain evidence="2 3">LMG 15441</strain>
    </source>
</reference>
<dbReference type="RefSeq" id="WP_003337901.1">
    <property type="nucleotide sequence ID" value="NZ_CP007806.1"/>
</dbReference>
<accession>A0A075R476</accession>
<organism evidence="2 3">
    <name type="scientific">Brevibacillus laterosporus LMG 15441</name>
    <dbReference type="NCBI Taxonomy" id="1042163"/>
    <lineage>
        <taxon>Bacteria</taxon>
        <taxon>Bacillati</taxon>
        <taxon>Bacillota</taxon>
        <taxon>Bacilli</taxon>
        <taxon>Bacillales</taxon>
        <taxon>Paenibacillaceae</taxon>
        <taxon>Brevibacillus</taxon>
    </lineage>
</organism>
<name>A0A075R476_BRELA</name>
<dbReference type="eggNOG" id="ENOG5032S0Q">
    <property type="taxonomic scope" value="Bacteria"/>
</dbReference>
<dbReference type="STRING" id="1042163.BRLA_c016690"/>
<dbReference type="HOGENOM" id="CLU_120887_1_2_9"/>
<evidence type="ECO:0000256" key="1">
    <source>
        <dbReference type="SAM" id="Phobius"/>
    </source>
</evidence>
<keyword evidence="1" id="KW-0812">Transmembrane</keyword>
<evidence type="ECO:0000313" key="3">
    <source>
        <dbReference type="Proteomes" id="UP000005850"/>
    </source>
</evidence>
<proteinExistence type="predicted"/>
<keyword evidence="1" id="KW-1133">Transmembrane helix</keyword>
<dbReference type="EMBL" id="CP007806">
    <property type="protein sequence ID" value="AIG25993.1"/>
    <property type="molecule type" value="Genomic_DNA"/>
</dbReference>
<dbReference type="PIRSF" id="PIRSF021435">
    <property type="entry name" value="SpoIIIAB"/>
    <property type="match status" value="1"/>
</dbReference>
<keyword evidence="3" id="KW-1185">Reference proteome</keyword>
<evidence type="ECO:0000313" key="2">
    <source>
        <dbReference type="EMBL" id="AIG25993.1"/>
    </source>
</evidence>
<protein>
    <submittedName>
        <fullName evidence="2">Stage III sporulation protein SpoAB</fullName>
    </submittedName>
</protein>
<dbReference type="InterPro" id="IPR014198">
    <property type="entry name" value="Spore_III_AB"/>
</dbReference>
<dbReference type="Proteomes" id="UP000005850">
    <property type="component" value="Chromosome"/>
</dbReference>
<dbReference type="NCBIfam" id="TIGR02833">
    <property type="entry name" value="spore_III_AB"/>
    <property type="match status" value="1"/>
</dbReference>
<dbReference type="Pfam" id="PF09548">
    <property type="entry name" value="Spore_III_AB"/>
    <property type="match status" value="1"/>
</dbReference>
<dbReference type="AlphaFoldDB" id="A0A075R476"/>